<evidence type="ECO:0000313" key="4">
    <source>
        <dbReference type="Proteomes" id="UP000050511"/>
    </source>
</evidence>
<dbReference type="Pfam" id="PF00534">
    <property type="entry name" value="Glycos_transf_1"/>
    <property type="match status" value="1"/>
</dbReference>
<reference evidence="3 4" key="1">
    <citation type="submission" date="2015-10" db="EMBL/GenBank/DDBJ databases">
        <title>Resequencing of Lactobacillus plantarum WJL strain genome.</title>
        <authorList>
            <person name="Martino M.E."/>
        </authorList>
    </citation>
    <scope>NUCLEOTIDE SEQUENCE [LARGE SCALE GENOMIC DNA]</scope>
    <source>
        <strain evidence="3 4">WJL</strain>
    </source>
</reference>
<dbReference type="Pfam" id="PF13439">
    <property type="entry name" value="Glyco_transf_4"/>
    <property type="match status" value="1"/>
</dbReference>
<evidence type="ECO:0000313" key="3">
    <source>
        <dbReference type="EMBL" id="KPN44436.1"/>
    </source>
</evidence>
<sequence length="354" mass="40349">MKQVYIFTPFMTGYGGTETVLTNLFHEYNRSPERDYHMKLICIGGYEDDSWTGSIKDIQVINLGKNRTIRALVYLFCLPFIMLRILKGNPDVVISTNPIMWSLAYWIKAIFHKKYKVISWYHYSLEAKSLPKILLKSADTYLAISSGISHQIQKYGVHAEKVKTIFNPIFKNKIVVSRTEVGETPELIYVGRIMLDGQKNMRQIIDALANVKGKWHLSIYGDGDIEAVSNYIDSKGISDNISFMGFKKNMWSTLDKMDCLLLSSKYEGLPMVLNEAISVGIPVISTNCETGPEDIVNSENGILVKTNSTLDYQQAIQKVVDRKVDFQDSIKIKKSISKFYSENYFNVFMKSIGE</sequence>
<dbReference type="Gene3D" id="3.40.50.2000">
    <property type="entry name" value="Glycogen Phosphorylase B"/>
    <property type="match status" value="2"/>
</dbReference>
<dbReference type="RefSeq" id="WP_013355377.1">
    <property type="nucleotide sequence ID" value="NZ_AUTE01000021.1"/>
</dbReference>
<dbReference type="Proteomes" id="UP000050511">
    <property type="component" value="Unassembled WGS sequence"/>
</dbReference>
<evidence type="ECO:0000259" key="1">
    <source>
        <dbReference type="Pfam" id="PF00534"/>
    </source>
</evidence>
<dbReference type="PANTHER" id="PTHR12526:SF630">
    <property type="entry name" value="GLYCOSYLTRANSFERASE"/>
    <property type="match status" value="1"/>
</dbReference>
<protein>
    <submittedName>
        <fullName evidence="3">Alpha-14-N-acetylgalactosamine transferase PglJ</fullName>
    </submittedName>
</protein>
<name>A0A837PBJ2_LACPN</name>
<dbReference type="InterPro" id="IPR001296">
    <property type="entry name" value="Glyco_trans_1"/>
</dbReference>
<comment type="caution">
    <text evidence="3">The sequence shown here is derived from an EMBL/GenBank/DDBJ whole genome shotgun (WGS) entry which is preliminary data.</text>
</comment>
<dbReference type="SUPFAM" id="SSF53756">
    <property type="entry name" value="UDP-Glycosyltransferase/glycogen phosphorylase"/>
    <property type="match status" value="1"/>
</dbReference>
<accession>A0A837PBJ2</accession>
<dbReference type="GO" id="GO:0016740">
    <property type="term" value="F:transferase activity"/>
    <property type="evidence" value="ECO:0007669"/>
    <property type="project" value="UniProtKB-KW"/>
</dbReference>
<dbReference type="CDD" id="cd03811">
    <property type="entry name" value="GT4_GT28_WabH-like"/>
    <property type="match status" value="1"/>
</dbReference>
<feature type="domain" description="Glycosyltransferase subfamily 4-like N-terminal" evidence="2">
    <location>
        <begin position="14"/>
        <end position="169"/>
    </location>
</feature>
<dbReference type="EMBL" id="LKLZ01000003">
    <property type="protein sequence ID" value="KPN44436.1"/>
    <property type="molecule type" value="Genomic_DNA"/>
</dbReference>
<proteinExistence type="predicted"/>
<feature type="domain" description="Glycosyl transferase family 1" evidence="1">
    <location>
        <begin position="179"/>
        <end position="323"/>
    </location>
</feature>
<dbReference type="InterPro" id="IPR028098">
    <property type="entry name" value="Glyco_trans_4-like_N"/>
</dbReference>
<dbReference type="AlphaFoldDB" id="A0A837PBJ2"/>
<gene>
    <name evidence="3" type="ORF">WJL_1514</name>
</gene>
<dbReference type="PANTHER" id="PTHR12526">
    <property type="entry name" value="GLYCOSYLTRANSFERASE"/>
    <property type="match status" value="1"/>
</dbReference>
<organism evidence="3 4">
    <name type="scientific">Lactiplantibacillus plantarum WJL</name>
    <dbReference type="NCBI Taxonomy" id="1350466"/>
    <lineage>
        <taxon>Bacteria</taxon>
        <taxon>Bacillati</taxon>
        <taxon>Bacillota</taxon>
        <taxon>Bacilli</taxon>
        <taxon>Lactobacillales</taxon>
        <taxon>Lactobacillaceae</taxon>
        <taxon>Lactiplantibacillus</taxon>
    </lineage>
</organism>
<evidence type="ECO:0000259" key="2">
    <source>
        <dbReference type="Pfam" id="PF13439"/>
    </source>
</evidence>
<keyword evidence="3" id="KW-0808">Transferase</keyword>